<keyword evidence="2" id="KW-1185">Reference proteome</keyword>
<dbReference type="RefSeq" id="WP_254163175.1">
    <property type="nucleotide sequence ID" value="NZ_JAHESF010000008.1"/>
</dbReference>
<sequence>MKNMRVFFKMVLAGAILFSASGCDDEKGVKPSPKIDGEALLENFSNHIDDLKQEFTIKAADGGIVTGEQGTKVTFYSNSFLTLDGAPVTGDVKIELVEIYKKSDMLLGRKPTNGRTADGAMSTLISGGEFFVNATQNGQQLKPANGFLLTAPVDNTGGANEGMFIFNGVEKCDGNDCKLEWVQGQNRVEVGQKGNGTGGVQQTEYMAFQSKFGWTNIDKWYSDPRPKTTIHVDVPEGYNKTNCAVYLSYDGEPAALASFDVYDDATGLFTEHYGLIPIGLQVHFIFVSIVDGQWNYAIQQATITQNHVQVISNVQPVTEALLETLVNDLP</sequence>
<evidence type="ECO:0000313" key="1">
    <source>
        <dbReference type="EMBL" id="MBT1697305.1"/>
    </source>
</evidence>
<comment type="caution">
    <text evidence="1">The sequence shown here is derived from an EMBL/GenBank/DDBJ whole genome shotgun (WGS) entry which is preliminary data.</text>
</comment>
<name>A0AAP2DJD3_9BACT</name>
<evidence type="ECO:0000313" key="2">
    <source>
        <dbReference type="Proteomes" id="UP001319200"/>
    </source>
</evidence>
<dbReference type="PROSITE" id="PS51257">
    <property type="entry name" value="PROKAR_LIPOPROTEIN"/>
    <property type="match status" value="1"/>
</dbReference>
<protein>
    <submittedName>
        <fullName evidence="1">Uncharacterized protein</fullName>
    </submittedName>
</protein>
<accession>A0AAP2DJD3</accession>
<dbReference type="Proteomes" id="UP001319200">
    <property type="component" value="Unassembled WGS sequence"/>
</dbReference>
<organism evidence="1 2">
    <name type="scientific">Chryseosolibacter histidini</name>
    <dbReference type="NCBI Taxonomy" id="2782349"/>
    <lineage>
        <taxon>Bacteria</taxon>
        <taxon>Pseudomonadati</taxon>
        <taxon>Bacteroidota</taxon>
        <taxon>Cytophagia</taxon>
        <taxon>Cytophagales</taxon>
        <taxon>Chryseotaleaceae</taxon>
        <taxon>Chryseosolibacter</taxon>
    </lineage>
</organism>
<dbReference type="AlphaFoldDB" id="A0AAP2DJD3"/>
<proteinExistence type="predicted"/>
<gene>
    <name evidence="1" type="ORF">KK083_10485</name>
</gene>
<dbReference type="EMBL" id="JAHESF010000008">
    <property type="protein sequence ID" value="MBT1697305.1"/>
    <property type="molecule type" value="Genomic_DNA"/>
</dbReference>
<reference evidence="1 2" key="1">
    <citation type="submission" date="2021-05" db="EMBL/GenBank/DDBJ databases">
        <title>A Polyphasic approach of four new species of the genus Ohtaekwangia: Ohtaekwangia histidinii sp. nov., Ohtaekwangia cretensis sp. nov., Ohtaekwangia indiensis sp. nov., Ohtaekwangia reichenbachii sp. nov. from diverse environment.</title>
        <authorList>
            <person name="Octaviana S."/>
        </authorList>
    </citation>
    <scope>NUCLEOTIDE SEQUENCE [LARGE SCALE GENOMIC DNA]</scope>
    <source>
        <strain evidence="1 2">PWU4</strain>
    </source>
</reference>